<feature type="non-terminal residue" evidence="9">
    <location>
        <position position="1"/>
    </location>
</feature>
<dbReference type="AlphaFoldDB" id="Q4RTD7"/>
<name>Q4RTD7_TETNG</name>
<evidence type="ECO:0000256" key="2">
    <source>
        <dbReference type="ARBA" id="ARBA00009898"/>
    </source>
</evidence>
<feature type="domain" description="BRICHOS" evidence="8">
    <location>
        <begin position="1"/>
        <end position="46"/>
    </location>
</feature>
<dbReference type="InterPro" id="IPR043405">
    <property type="entry name" value="Chondromodulin/Tenomodulin"/>
</dbReference>
<dbReference type="InterPro" id="IPR007084">
    <property type="entry name" value="BRICHOS_dom"/>
</dbReference>
<dbReference type="GO" id="GO:0016020">
    <property type="term" value="C:membrane"/>
    <property type="evidence" value="ECO:0007669"/>
    <property type="project" value="UniProtKB-SubCell"/>
</dbReference>
<organism evidence="9">
    <name type="scientific">Tetraodon nigroviridis</name>
    <name type="common">Spotted green pufferfish</name>
    <name type="synonym">Chelonodon nigroviridis</name>
    <dbReference type="NCBI Taxonomy" id="99883"/>
    <lineage>
        <taxon>Eukaryota</taxon>
        <taxon>Metazoa</taxon>
        <taxon>Chordata</taxon>
        <taxon>Craniata</taxon>
        <taxon>Vertebrata</taxon>
        <taxon>Euteleostomi</taxon>
        <taxon>Actinopterygii</taxon>
        <taxon>Neopterygii</taxon>
        <taxon>Teleostei</taxon>
        <taxon>Neoteleostei</taxon>
        <taxon>Acanthomorphata</taxon>
        <taxon>Eupercaria</taxon>
        <taxon>Tetraodontiformes</taxon>
        <taxon>Tetradontoidea</taxon>
        <taxon>Tetraodontidae</taxon>
        <taxon>Tetraodon</taxon>
    </lineage>
</organism>
<dbReference type="GO" id="GO:0001937">
    <property type="term" value="P:negative regulation of endothelial cell proliferation"/>
    <property type="evidence" value="ECO:0007669"/>
    <property type="project" value="TreeGrafter"/>
</dbReference>
<evidence type="ECO:0000256" key="3">
    <source>
        <dbReference type="ARBA" id="ARBA00022692"/>
    </source>
</evidence>
<keyword evidence="6" id="KW-1015">Disulfide bond</keyword>
<evidence type="ECO:0000256" key="1">
    <source>
        <dbReference type="ARBA" id="ARBA00004167"/>
    </source>
</evidence>
<sequence length="296" mass="32334">DQGESVDTKVDDSQVWVPAEEPIVNLAFLFDSKIWEVCQELPIHWIHPVPLSAAAERLRRMGGWRAAVLHIQQPSHLRCDEKVKVRVLYRVLFSRSSNQALVAILVSLSQSSDMVQLCMERTRLWLLFGVDAYSADLRAKPAHPFPSCISCCSSSCCSSSRALAFRRTGVRHACGCNPVPFPVLHRERSGSSWTDTWTSAATAARTVGAASATAVATTSPWVASTLGRTTTREGESSVTLSCRATGGSHGCWAGSERPCLGFQPSLLAQMIPLIYVSAHMREQSSSLPTFINQTES</sequence>
<keyword evidence="4" id="KW-1133">Transmembrane helix</keyword>
<keyword evidence="5" id="KW-0472">Membrane</keyword>
<comment type="subcellular location">
    <subcellularLocation>
        <location evidence="1">Membrane</location>
        <topology evidence="1">Single-pass membrane protein</topology>
    </subcellularLocation>
</comment>
<evidence type="ECO:0000256" key="6">
    <source>
        <dbReference type="ARBA" id="ARBA00023157"/>
    </source>
</evidence>
<evidence type="ECO:0000259" key="8">
    <source>
        <dbReference type="PROSITE" id="PS50869"/>
    </source>
</evidence>
<reference evidence="9" key="1">
    <citation type="journal article" date="2004" name="Nature">
        <title>Genome duplication in the teleost fish Tetraodon nigroviridis reveals the early vertebrate proto-karyotype.</title>
        <authorList>
            <person name="Jaillon O."/>
            <person name="Aury J.-M."/>
            <person name="Brunet F."/>
            <person name="Petit J.-L."/>
            <person name="Stange-Thomann N."/>
            <person name="Mauceli E."/>
            <person name="Bouneau L."/>
            <person name="Fischer C."/>
            <person name="Ozouf-Costaz C."/>
            <person name="Bernot A."/>
            <person name="Nicaud S."/>
            <person name="Jaffe D."/>
            <person name="Fisher S."/>
            <person name="Lutfalla G."/>
            <person name="Dossat C."/>
            <person name="Segurens B."/>
            <person name="Dasilva C."/>
            <person name="Salanoubat M."/>
            <person name="Levy M."/>
            <person name="Boudet N."/>
            <person name="Castellano S."/>
            <person name="Anthouard V."/>
            <person name="Jubin C."/>
            <person name="Castelli V."/>
            <person name="Katinka M."/>
            <person name="Vacherie B."/>
            <person name="Biemont C."/>
            <person name="Skalli Z."/>
            <person name="Cattolico L."/>
            <person name="Poulain J."/>
            <person name="De Berardinis V."/>
            <person name="Cruaud C."/>
            <person name="Duprat S."/>
            <person name="Brottier P."/>
            <person name="Coutanceau J.-P."/>
            <person name="Gouzy J."/>
            <person name="Parra G."/>
            <person name="Lardier G."/>
            <person name="Chapple C."/>
            <person name="McKernan K.J."/>
            <person name="McEwan P."/>
            <person name="Bosak S."/>
            <person name="Kellis M."/>
            <person name="Volff J.-N."/>
            <person name="Guigo R."/>
            <person name="Zody M.C."/>
            <person name="Mesirov J."/>
            <person name="Lindblad-Toh K."/>
            <person name="Birren B."/>
            <person name="Nusbaum C."/>
            <person name="Kahn D."/>
            <person name="Robinson-Rechavi M."/>
            <person name="Laudet V."/>
            <person name="Schachter V."/>
            <person name="Quetier F."/>
            <person name="Saurin W."/>
            <person name="Scarpelli C."/>
            <person name="Wincker P."/>
            <person name="Lander E.S."/>
            <person name="Weissenbach J."/>
            <person name="Roest Crollius H."/>
        </authorList>
    </citation>
    <scope>NUCLEOTIDE SEQUENCE [LARGE SCALE GENOMIC DNA]</scope>
</reference>
<proteinExistence type="inferred from homology"/>
<gene>
    <name evidence="9" type="ORF">GSTENG00029303001</name>
</gene>
<dbReference type="PANTHER" id="PTHR14064">
    <property type="entry name" value="CHONDROMODULIN-RELATED"/>
    <property type="match status" value="1"/>
</dbReference>
<comment type="similarity">
    <text evidence="2">Belongs to the chondromodulin-1 family.</text>
</comment>
<protein>
    <submittedName>
        <fullName evidence="9">Chromosome 1 SCAF14998, whole genome shotgun sequence</fullName>
    </submittedName>
</protein>
<dbReference type="KEGG" id="tng:GSTEN00029303G001"/>
<accession>Q4RTD7</accession>
<evidence type="ECO:0000313" key="9">
    <source>
        <dbReference type="EMBL" id="CAG08345.1"/>
    </source>
</evidence>
<evidence type="ECO:0000256" key="7">
    <source>
        <dbReference type="ARBA" id="ARBA00023180"/>
    </source>
</evidence>
<evidence type="ECO:0000256" key="4">
    <source>
        <dbReference type="ARBA" id="ARBA00022989"/>
    </source>
</evidence>
<keyword evidence="3" id="KW-0812">Transmembrane</keyword>
<dbReference type="GO" id="GO:0016525">
    <property type="term" value="P:negative regulation of angiogenesis"/>
    <property type="evidence" value="ECO:0007669"/>
    <property type="project" value="TreeGrafter"/>
</dbReference>
<dbReference type="PROSITE" id="PS50869">
    <property type="entry name" value="BRICHOS"/>
    <property type="match status" value="1"/>
</dbReference>
<dbReference type="PANTHER" id="PTHR14064:SF3">
    <property type="entry name" value="TENOMODULIN"/>
    <property type="match status" value="1"/>
</dbReference>
<dbReference type="EMBL" id="CAAE01014998">
    <property type="protein sequence ID" value="CAG08345.1"/>
    <property type="molecule type" value="Genomic_DNA"/>
</dbReference>
<evidence type="ECO:0000256" key="5">
    <source>
        <dbReference type="ARBA" id="ARBA00023136"/>
    </source>
</evidence>
<keyword evidence="7" id="KW-0325">Glycoprotein</keyword>
<reference evidence="9" key="2">
    <citation type="submission" date="2004-02" db="EMBL/GenBank/DDBJ databases">
        <authorList>
            <consortium name="Genoscope"/>
            <consortium name="Whitehead Institute Centre for Genome Research"/>
        </authorList>
    </citation>
    <scope>NUCLEOTIDE SEQUENCE</scope>
</reference>